<dbReference type="PATRIC" id="fig|1184267.3.peg.180"/>
<evidence type="ECO:0008006" key="3">
    <source>
        <dbReference type="Google" id="ProtNLM"/>
    </source>
</evidence>
<dbReference type="Proteomes" id="UP000012040">
    <property type="component" value="Chromosome"/>
</dbReference>
<dbReference type="AlphaFoldDB" id="M4V4Y1"/>
<protein>
    <recommendedName>
        <fullName evidence="3">SGNH/GDSL hydrolase family protein</fullName>
    </recommendedName>
</protein>
<name>M4V4Y1_9BACT</name>
<evidence type="ECO:0000313" key="2">
    <source>
        <dbReference type="Proteomes" id="UP000012040"/>
    </source>
</evidence>
<organism evidence="1 2">
    <name type="scientific">Pseudobdellovibrio exovorus JSS</name>
    <dbReference type="NCBI Taxonomy" id="1184267"/>
    <lineage>
        <taxon>Bacteria</taxon>
        <taxon>Pseudomonadati</taxon>
        <taxon>Bdellovibrionota</taxon>
        <taxon>Bdellovibrionia</taxon>
        <taxon>Bdellovibrionales</taxon>
        <taxon>Pseudobdellovibrionaceae</taxon>
        <taxon>Pseudobdellovibrio</taxon>
    </lineage>
</organism>
<dbReference type="RefSeq" id="WP_015468887.1">
    <property type="nucleotide sequence ID" value="NC_020813.1"/>
</dbReference>
<sequence length="400" mass="46704">MKRMAANLTLSVVAFVSCLVLTEMFFRFNARQGWISPKEAEIAPLNTNFPKEERLPKTVLQDVQRRYADFQRPNEDIADKLSHFPNNKQTSTPIWAADLARRFEQFPDIREIHNRMINLTHNRVIYNAYYGMDHRGRRRLPHQEISKYKPNMIFVGCSFTFGTGVNDAYTMPTFMKHRYPEYNVYNLGIPAGGLNDSLDDIVHKKRLEDINDQGGVVIYSFIYDHLERTFCSLNCYREERRSWALRKSDYDFDKEGKLVNLGRHDTSNPYKAFFYSILAKSAFLDFIGFEKSKKFGVEDEKKFVRLLLELKKFYENQGYDFYFYPVGGARELTETLTQELRQHGVKLKIYDTSSIHEWKERGVIAGDGHLNELGNYLLAAQIHQMLLAFPPKTSTVQSSK</sequence>
<gene>
    <name evidence="1" type="ORF">A11Q_177</name>
</gene>
<dbReference type="KEGG" id="bex:A11Q_177"/>
<dbReference type="eggNOG" id="ENOG5033E9N">
    <property type="taxonomic scope" value="Bacteria"/>
</dbReference>
<dbReference type="HOGENOM" id="CLU_688240_0_0_7"/>
<dbReference type="EMBL" id="CP003537">
    <property type="protein sequence ID" value="AGH94397.1"/>
    <property type="molecule type" value="Genomic_DNA"/>
</dbReference>
<reference evidence="1 2" key="1">
    <citation type="journal article" date="2013" name="ISME J.">
        <title>By their genes ye shall know them: genomic signatures of predatory bacteria.</title>
        <authorList>
            <person name="Pasternak Z."/>
            <person name="Pietrokovski S."/>
            <person name="Rotem O."/>
            <person name="Gophna U."/>
            <person name="Lurie-Weinberger M.N."/>
            <person name="Jurkevitch E."/>
        </authorList>
    </citation>
    <scope>NUCLEOTIDE SEQUENCE [LARGE SCALE GENOMIC DNA]</scope>
    <source>
        <strain evidence="1 2">JSS</strain>
    </source>
</reference>
<evidence type="ECO:0000313" key="1">
    <source>
        <dbReference type="EMBL" id="AGH94397.1"/>
    </source>
</evidence>
<dbReference type="OrthoDB" id="7374791at2"/>
<dbReference type="PROSITE" id="PS51257">
    <property type="entry name" value="PROKAR_LIPOPROTEIN"/>
    <property type="match status" value="1"/>
</dbReference>
<proteinExistence type="predicted"/>
<keyword evidence="2" id="KW-1185">Reference proteome</keyword>
<accession>M4V4Y1</accession>